<sequence length="351" mass="40016">MRRPVERANITANEKRGLRSVATQRTTNFRDLWYRDAIAIDIDRHMRIVVWRNVFGLVVDSRMMQGVSMKASGERSVHVRLLGEFAITIPGESCVRWRASKARSLFGVLLVNRNIVVGKERLRELLWPDIEGPSTSLKVAVHALRRTLDNDLGTDRGHLRVEFRDFGYIMDASDDVVVDSHEFERCTKAAREAAARGLHGEALDLYRRAAALYSGEFLSGGSDSWVIEHRHWLRSMILGTLDALAEYALEAGELADAADACRRTLTIDPVNEAAFRRLMMIHARRGELQQAEQWYALCAQRLREQFEVDPDRDTRSLRRRVLSREFVEGVRPGRTGHRVHDGISNRMGSIV</sequence>
<keyword evidence="2" id="KW-0238">DNA-binding</keyword>
<feature type="domain" description="Bacterial transcriptional activator" evidence="4">
    <location>
        <begin position="178"/>
        <end position="322"/>
    </location>
</feature>
<dbReference type="SUPFAM" id="SSF46894">
    <property type="entry name" value="C-terminal effector domain of the bipartite response regulators"/>
    <property type="match status" value="1"/>
</dbReference>
<dbReference type="PANTHER" id="PTHR35807:SF2">
    <property type="entry name" value="TRANSCRIPTIONAL ACTIVATOR DOMAIN"/>
    <property type="match status" value="1"/>
</dbReference>
<accession>A0A6I3KUN4</accession>
<name>A0A6I3KUN4_9NOCA</name>
<feature type="domain" description="OmpR/PhoB-type" evidence="3">
    <location>
        <begin position="92"/>
        <end position="170"/>
    </location>
</feature>
<protein>
    <recommendedName>
        <fullName evidence="7">Bacterial transcriptional activator domain-containing protein</fullName>
    </recommendedName>
</protein>
<evidence type="ECO:0000259" key="4">
    <source>
        <dbReference type="SMART" id="SM01043"/>
    </source>
</evidence>
<evidence type="ECO:0000313" key="6">
    <source>
        <dbReference type="Proteomes" id="UP000432464"/>
    </source>
</evidence>
<dbReference type="Gene3D" id="1.25.40.10">
    <property type="entry name" value="Tetratricopeptide repeat domain"/>
    <property type="match status" value="1"/>
</dbReference>
<dbReference type="AlphaFoldDB" id="A0A6I3KUN4"/>
<dbReference type="GO" id="GO:0003677">
    <property type="term" value="F:DNA binding"/>
    <property type="evidence" value="ECO:0007669"/>
    <property type="project" value="UniProtKB-KW"/>
</dbReference>
<dbReference type="InterPro" id="IPR001867">
    <property type="entry name" value="OmpR/PhoB-type_DNA-bd"/>
</dbReference>
<comment type="caution">
    <text evidence="5">The sequence shown here is derived from an EMBL/GenBank/DDBJ whole genome shotgun (WGS) entry which is preliminary data.</text>
</comment>
<evidence type="ECO:0008006" key="7">
    <source>
        <dbReference type="Google" id="ProtNLM"/>
    </source>
</evidence>
<dbReference type="Proteomes" id="UP000432464">
    <property type="component" value="Unassembled WGS sequence"/>
</dbReference>
<evidence type="ECO:0000256" key="1">
    <source>
        <dbReference type="ARBA" id="ARBA00005820"/>
    </source>
</evidence>
<organism evidence="5 6">
    <name type="scientific">Nocardia aurantiaca</name>
    <dbReference type="NCBI Taxonomy" id="2675850"/>
    <lineage>
        <taxon>Bacteria</taxon>
        <taxon>Bacillati</taxon>
        <taxon>Actinomycetota</taxon>
        <taxon>Actinomycetes</taxon>
        <taxon>Mycobacteriales</taxon>
        <taxon>Nocardiaceae</taxon>
        <taxon>Nocardia</taxon>
    </lineage>
</organism>
<comment type="similarity">
    <text evidence="1">Belongs to the AfsR/DnrI/RedD regulatory family.</text>
</comment>
<dbReference type="InterPro" id="IPR011990">
    <property type="entry name" value="TPR-like_helical_dom_sf"/>
</dbReference>
<evidence type="ECO:0000256" key="2">
    <source>
        <dbReference type="ARBA" id="ARBA00023125"/>
    </source>
</evidence>
<dbReference type="EMBL" id="WMBB01000003">
    <property type="protein sequence ID" value="MTE12568.1"/>
    <property type="molecule type" value="Genomic_DNA"/>
</dbReference>
<dbReference type="RefSeq" id="WP_154787061.1">
    <property type="nucleotide sequence ID" value="NZ_WMBB01000003.1"/>
</dbReference>
<dbReference type="SUPFAM" id="SSF48452">
    <property type="entry name" value="TPR-like"/>
    <property type="match status" value="1"/>
</dbReference>
<dbReference type="GO" id="GO:0006355">
    <property type="term" value="P:regulation of DNA-templated transcription"/>
    <property type="evidence" value="ECO:0007669"/>
    <property type="project" value="InterPro"/>
</dbReference>
<dbReference type="InterPro" id="IPR005158">
    <property type="entry name" value="BTAD"/>
</dbReference>
<dbReference type="InterPro" id="IPR051677">
    <property type="entry name" value="AfsR-DnrI-RedD_regulator"/>
</dbReference>
<dbReference type="SMART" id="SM01043">
    <property type="entry name" value="BTAD"/>
    <property type="match status" value="1"/>
</dbReference>
<dbReference type="InterPro" id="IPR036388">
    <property type="entry name" value="WH-like_DNA-bd_sf"/>
</dbReference>
<evidence type="ECO:0000259" key="3">
    <source>
        <dbReference type="SMART" id="SM00862"/>
    </source>
</evidence>
<dbReference type="SMART" id="SM00862">
    <property type="entry name" value="Trans_reg_C"/>
    <property type="match status" value="1"/>
</dbReference>
<evidence type="ECO:0000313" key="5">
    <source>
        <dbReference type="EMBL" id="MTE12568.1"/>
    </source>
</evidence>
<reference evidence="5 6" key="1">
    <citation type="submission" date="2019-11" db="EMBL/GenBank/DDBJ databases">
        <title>Nocardia sp. nov. CT2-14 isolated from soil.</title>
        <authorList>
            <person name="Kanchanasin P."/>
            <person name="Tanasupawat S."/>
            <person name="Yuki M."/>
            <person name="Kudo T."/>
        </authorList>
    </citation>
    <scope>NUCLEOTIDE SEQUENCE [LARGE SCALE GENOMIC DNA]</scope>
    <source>
        <strain evidence="5 6">CT2-14</strain>
    </source>
</reference>
<proteinExistence type="inferred from homology"/>
<dbReference type="InterPro" id="IPR016032">
    <property type="entry name" value="Sig_transdc_resp-reg_C-effctor"/>
</dbReference>
<gene>
    <name evidence="5" type="ORF">GLP40_07225</name>
</gene>
<dbReference type="GO" id="GO:0000160">
    <property type="term" value="P:phosphorelay signal transduction system"/>
    <property type="evidence" value="ECO:0007669"/>
    <property type="project" value="InterPro"/>
</dbReference>
<keyword evidence="6" id="KW-1185">Reference proteome</keyword>
<dbReference type="PANTHER" id="PTHR35807">
    <property type="entry name" value="TRANSCRIPTIONAL REGULATOR REDD-RELATED"/>
    <property type="match status" value="1"/>
</dbReference>
<dbReference type="Gene3D" id="1.10.10.10">
    <property type="entry name" value="Winged helix-like DNA-binding domain superfamily/Winged helix DNA-binding domain"/>
    <property type="match status" value="1"/>
</dbReference>
<dbReference type="Pfam" id="PF03704">
    <property type="entry name" value="BTAD"/>
    <property type="match status" value="1"/>
</dbReference>